<dbReference type="Proteomes" id="UP000307507">
    <property type="component" value="Unassembled WGS sequence"/>
</dbReference>
<comment type="caution">
    <text evidence="2">The sequence shown here is derived from an EMBL/GenBank/DDBJ whole genome shotgun (WGS) entry which is preliminary data.</text>
</comment>
<evidence type="ECO:0000313" key="3">
    <source>
        <dbReference type="Proteomes" id="UP000307507"/>
    </source>
</evidence>
<gene>
    <name evidence="2" type="ORF">E6C50_02755</name>
</gene>
<feature type="domain" description="DUF6922" evidence="1">
    <location>
        <begin position="13"/>
        <end position="64"/>
    </location>
</feature>
<dbReference type="Pfam" id="PF21956">
    <property type="entry name" value="DUF6922"/>
    <property type="match status" value="1"/>
</dbReference>
<organism evidence="2 3">
    <name type="scientific">Flavobacterium supellecticarium</name>
    <dbReference type="NCBI Taxonomy" id="2565924"/>
    <lineage>
        <taxon>Bacteria</taxon>
        <taxon>Pseudomonadati</taxon>
        <taxon>Bacteroidota</taxon>
        <taxon>Flavobacteriia</taxon>
        <taxon>Flavobacteriales</taxon>
        <taxon>Flavobacteriaceae</taxon>
        <taxon>Flavobacterium</taxon>
    </lineage>
</organism>
<keyword evidence="3" id="KW-1185">Reference proteome</keyword>
<dbReference type="EMBL" id="SSNZ01000001">
    <property type="protein sequence ID" value="THF53142.1"/>
    <property type="molecule type" value="Genomic_DNA"/>
</dbReference>
<dbReference type="InterPro" id="IPR053830">
    <property type="entry name" value="DUF6922"/>
</dbReference>
<evidence type="ECO:0000259" key="1">
    <source>
        <dbReference type="Pfam" id="PF21956"/>
    </source>
</evidence>
<dbReference type="RefSeq" id="WP_136401665.1">
    <property type="nucleotide sequence ID" value="NZ_SSNZ01000001.1"/>
</dbReference>
<dbReference type="OrthoDB" id="1364214at2"/>
<reference evidence="2 3" key="1">
    <citation type="submission" date="2019-04" db="EMBL/GenBank/DDBJ databases">
        <title>Flavobacterium sp. nov. isolated from construction timber.</title>
        <authorList>
            <person name="Lin S.-Y."/>
            <person name="Chang C.-T."/>
            <person name="Young C.-C."/>
        </authorList>
    </citation>
    <scope>NUCLEOTIDE SEQUENCE [LARGE SCALE GENOMIC DNA]</scope>
    <source>
        <strain evidence="2 3">CC-CTC003</strain>
    </source>
</reference>
<protein>
    <recommendedName>
        <fullName evidence="1">DUF6922 domain-containing protein</fullName>
    </recommendedName>
</protein>
<evidence type="ECO:0000313" key="2">
    <source>
        <dbReference type="EMBL" id="THF53142.1"/>
    </source>
</evidence>
<accession>A0A4S4A3X6</accession>
<sequence>MKIKNINKDVPNLDPKFFWEYDFDKMDWDEAYKMVIGRIIERGSQQEADELVRFYGYERVIKALRDEIYFLPNYGIDSAIEFFPELKKEEMYCYLNRLGKPYDWL</sequence>
<proteinExistence type="predicted"/>
<dbReference type="AlphaFoldDB" id="A0A4S4A3X6"/>
<name>A0A4S4A3X6_9FLAO</name>